<reference evidence="2 3" key="1">
    <citation type="submission" date="2018-09" db="EMBL/GenBank/DDBJ databases">
        <authorList>
            <person name="Wang F."/>
        </authorList>
    </citation>
    <scope>NUCLEOTIDE SEQUENCE [LARGE SCALE GENOMIC DNA]</scope>
    <source>
        <strain evidence="2 3">PLHSC7-2</strain>
    </source>
</reference>
<dbReference type="EMBL" id="QZCH01000013">
    <property type="protein sequence ID" value="RJG47433.1"/>
    <property type="molecule type" value="Genomic_DNA"/>
</dbReference>
<reference evidence="2 3" key="2">
    <citation type="submission" date="2019-01" db="EMBL/GenBank/DDBJ databases">
        <title>Motilimonas pumilus sp. nov., isolated from the gut of sea cucumber (Apostichopus japonicus).</title>
        <authorList>
            <person name="Wang F.-Q."/>
            <person name="Ren L.-H."/>
            <person name="Lin Y.-W."/>
            <person name="Sun G.-H."/>
            <person name="Du Z.-J."/>
            <person name="Zhao J.-X."/>
            <person name="Liu X.-J."/>
            <person name="Liu L.-J."/>
        </authorList>
    </citation>
    <scope>NUCLEOTIDE SEQUENCE [LARGE SCALE GENOMIC DNA]</scope>
    <source>
        <strain evidence="2 3">PLHSC7-2</strain>
    </source>
</reference>
<comment type="caution">
    <text evidence="2">The sequence shown here is derived from an EMBL/GenBank/DDBJ whole genome shotgun (WGS) entry which is preliminary data.</text>
</comment>
<gene>
    <name evidence="2" type="ORF">D1Z90_11005</name>
</gene>
<name>A0A418YE68_9GAMM</name>
<dbReference type="Proteomes" id="UP000283255">
    <property type="component" value="Unassembled WGS sequence"/>
</dbReference>
<keyword evidence="1" id="KW-0732">Signal</keyword>
<proteinExistence type="predicted"/>
<evidence type="ECO:0000256" key="1">
    <source>
        <dbReference type="SAM" id="SignalP"/>
    </source>
</evidence>
<feature type="chain" id="PRO_5019008646" description="Porin" evidence="1">
    <location>
        <begin position="21"/>
        <end position="230"/>
    </location>
</feature>
<evidence type="ECO:0000313" key="3">
    <source>
        <dbReference type="Proteomes" id="UP000283255"/>
    </source>
</evidence>
<accession>A0A418YE68</accession>
<dbReference type="AlphaFoldDB" id="A0A418YE68"/>
<organism evidence="2 3">
    <name type="scientific">Motilimonas pumila</name>
    <dbReference type="NCBI Taxonomy" id="2303987"/>
    <lineage>
        <taxon>Bacteria</taxon>
        <taxon>Pseudomonadati</taxon>
        <taxon>Pseudomonadota</taxon>
        <taxon>Gammaproteobacteria</taxon>
        <taxon>Alteromonadales</taxon>
        <taxon>Alteromonadales genera incertae sedis</taxon>
        <taxon>Motilimonas</taxon>
    </lineage>
</organism>
<feature type="signal peptide" evidence="1">
    <location>
        <begin position="1"/>
        <end position="20"/>
    </location>
</feature>
<dbReference type="RefSeq" id="WP_119910813.1">
    <property type="nucleotide sequence ID" value="NZ_QZCH01000013.1"/>
</dbReference>
<evidence type="ECO:0008006" key="4">
    <source>
        <dbReference type="Google" id="ProtNLM"/>
    </source>
</evidence>
<sequence>MNKFLALLTLPWLLAPTVHAESKPDPSDLTQVNSFLYGTFDSDNTFKASLGLAGQYSEGNSFMGLVEHGYQFKDKLNNSRLRYFQVFDTGSEAVSQAGLSVDYIKGWDAKSDIVALGTIAKVATPWQSLSIFPNLAYVTGKADGKTVTGYQTNIFASMSLGDEGDYLIFQPQWMDTNLGRKFEVKSGYGAPVSDDGKVWWDISHTYQNTKVGQAKASGDHQVALGLAYYF</sequence>
<dbReference type="OrthoDB" id="6400666at2"/>
<evidence type="ECO:0000313" key="2">
    <source>
        <dbReference type="EMBL" id="RJG47433.1"/>
    </source>
</evidence>
<protein>
    <recommendedName>
        <fullName evidence="4">Porin</fullName>
    </recommendedName>
</protein>
<keyword evidence="3" id="KW-1185">Reference proteome</keyword>